<organism evidence="2 3">
    <name type="scientific">Nocardia pulmonis</name>
    <dbReference type="NCBI Taxonomy" id="2951408"/>
    <lineage>
        <taxon>Bacteria</taxon>
        <taxon>Bacillati</taxon>
        <taxon>Actinomycetota</taxon>
        <taxon>Actinomycetes</taxon>
        <taxon>Mycobacteriales</taxon>
        <taxon>Nocardiaceae</taxon>
        <taxon>Nocardia</taxon>
    </lineage>
</organism>
<comment type="caution">
    <text evidence="2">The sequence shown here is derived from an EMBL/GenBank/DDBJ whole genome shotgun (WGS) entry which is preliminary data.</text>
</comment>
<dbReference type="PROSITE" id="PS50222">
    <property type="entry name" value="EF_HAND_2"/>
    <property type="match status" value="2"/>
</dbReference>
<evidence type="ECO:0000313" key="3">
    <source>
        <dbReference type="Proteomes" id="UP001139157"/>
    </source>
</evidence>
<evidence type="ECO:0000313" key="2">
    <source>
        <dbReference type="EMBL" id="MCM6779051.1"/>
    </source>
</evidence>
<dbReference type="GO" id="GO:0005509">
    <property type="term" value="F:calcium ion binding"/>
    <property type="evidence" value="ECO:0007669"/>
    <property type="project" value="InterPro"/>
</dbReference>
<dbReference type="CDD" id="cd00051">
    <property type="entry name" value="EFh"/>
    <property type="match status" value="1"/>
</dbReference>
<dbReference type="InterPro" id="IPR011992">
    <property type="entry name" value="EF-hand-dom_pair"/>
</dbReference>
<dbReference type="RefSeq" id="WP_251918891.1">
    <property type="nucleotide sequence ID" value="NZ_JAMRXG010000035.1"/>
</dbReference>
<name>A0A9X2J3F7_9NOCA</name>
<dbReference type="SMART" id="SM00054">
    <property type="entry name" value="EFh"/>
    <property type="match status" value="2"/>
</dbReference>
<keyword evidence="3" id="KW-1185">Reference proteome</keyword>
<dbReference type="AlphaFoldDB" id="A0A9X2J3F7"/>
<dbReference type="InterPro" id="IPR002048">
    <property type="entry name" value="EF_hand_dom"/>
</dbReference>
<proteinExistence type="predicted"/>
<dbReference type="Proteomes" id="UP001139157">
    <property type="component" value="Unassembled WGS sequence"/>
</dbReference>
<dbReference type="SUPFAM" id="SSF47473">
    <property type="entry name" value="EF-hand"/>
    <property type="match status" value="1"/>
</dbReference>
<dbReference type="Pfam" id="PF13499">
    <property type="entry name" value="EF-hand_7"/>
    <property type="match status" value="1"/>
</dbReference>
<feature type="domain" description="EF-hand" evidence="1">
    <location>
        <begin position="2"/>
        <end position="37"/>
    </location>
</feature>
<reference evidence="2" key="1">
    <citation type="submission" date="2022-06" db="EMBL/GenBank/DDBJ databases">
        <title>Novel species in genus nocardia.</title>
        <authorList>
            <person name="Li F."/>
        </authorList>
    </citation>
    <scope>NUCLEOTIDE SEQUENCE</scope>
    <source>
        <strain evidence="2">CDC141</strain>
    </source>
</reference>
<dbReference type="Gene3D" id="1.10.238.10">
    <property type="entry name" value="EF-hand"/>
    <property type="match status" value="1"/>
</dbReference>
<sequence length="71" mass="7692">MGAGQDFEAIFRVFDQDGSGCVDRSELEAMLRALGGSGEGDVERVLAEMDLDRNGTLTFSEFAKVCEQLLS</sequence>
<dbReference type="PROSITE" id="PS00018">
    <property type="entry name" value="EF_HAND_1"/>
    <property type="match status" value="2"/>
</dbReference>
<gene>
    <name evidence="2" type="ORF">NDR86_36800</name>
</gene>
<dbReference type="InterPro" id="IPR018247">
    <property type="entry name" value="EF_Hand_1_Ca_BS"/>
</dbReference>
<protein>
    <submittedName>
        <fullName evidence="2">EF-hand domain-containing protein</fullName>
    </submittedName>
</protein>
<evidence type="ECO:0000259" key="1">
    <source>
        <dbReference type="PROSITE" id="PS50222"/>
    </source>
</evidence>
<feature type="domain" description="EF-hand" evidence="1">
    <location>
        <begin position="39"/>
        <end position="71"/>
    </location>
</feature>
<accession>A0A9X2J3F7</accession>
<dbReference type="EMBL" id="JAMRXG010000035">
    <property type="protein sequence ID" value="MCM6779051.1"/>
    <property type="molecule type" value="Genomic_DNA"/>
</dbReference>